<name>A0A6N3X1K9_9SYNE</name>
<dbReference type="AlphaFoldDB" id="A0A6N3X1K9"/>
<feature type="region of interest" description="Disordered" evidence="1">
    <location>
        <begin position="1"/>
        <end position="34"/>
    </location>
</feature>
<dbReference type="Proteomes" id="UP000035054">
    <property type="component" value="Unassembled WGS sequence"/>
</dbReference>
<evidence type="ECO:0000256" key="1">
    <source>
        <dbReference type="SAM" id="MobiDB-lite"/>
    </source>
</evidence>
<evidence type="ECO:0000313" key="3">
    <source>
        <dbReference type="Proteomes" id="UP000035054"/>
    </source>
</evidence>
<protein>
    <submittedName>
        <fullName evidence="2">Uncharacterized protein</fullName>
    </submittedName>
</protein>
<sequence>MPNILQGGFMDKHVLPNRPPTTSPRQAFGETTGLRLAPPGLLQVSRWRHLTEDPAVVNTDPAQPSTREDR</sequence>
<dbReference type="EMBL" id="JXUO01000091">
    <property type="protein sequence ID" value="KKZ14965.1"/>
    <property type="molecule type" value="Genomic_DNA"/>
</dbReference>
<evidence type="ECO:0000313" key="2">
    <source>
        <dbReference type="EMBL" id="KKZ14965.1"/>
    </source>
</evidence>
<proteinExistence type="predicted"/>
<reference evidence="2 3" key="1">
    <citation type="submission" date="2015-01" db="EMBL/GenBank/DDBJ databases">
        <title>Lifestyle Evolution in Cyanobacterial Symbionts of Sponges.</title>
        <authorList>
            <person name="Burgsdorf I."/>
            <person name="Slaby B.M."/>
            <person name="Handley K.M."/>
            <person name="Haber M."/>
            <person name="Blom J."/>
            <person name="Marshall C.W."/>
            <person name="Gilbert J.A."/>
            <person name="Hentschel U."/>
            <person name="Steindler L."/>
        </authorList>
    </citation>
    <scope>NUCLEOTIDE SEQUENCE [LARGE SCALE GENOMIC DNA]</scope>
    <source>
        <strain evidence="2">142</strain>
    </source>
</reference>
<comment type="caution">
    <text evidence="2">The sequence shown here is derived from an EMBL/GenBank/DDBJ whole genome shotgun (WGS) entry which is preliminary data.</text>
</comment>
<organism evidence="2 3">
    <name type="scientific">Candidatus Synechococcus spongiarum 142</name>
    <dbReference type="NCBI Taxonomy" id="1608213"/>
    <lineage>
        <taxon>Bacteria</taxon>
        <taxon>Bacillati</taxon>
        <taxon>Cyanobacteriota</taxon>
        <taxon>Cyanophyceae</taxon>
        <taxon>Synechococcales</taxon>
        <taxon>Synechococcaceae</taxon>
        <taxon>Synechococcus</taxon>
    </lineage>
</organism>
<gene>
    <name evidence="2" type="ORF">TH68_02980</name>
</gene>
<accession>A0A6N3X1K9</accession>